<dbReference type="EMBL" id="JAQYXL010000001">
    <property type="protein sequence ID" value="MEN3226557.1"/>
    <property type="molecule type" value="Genomic_DNA"/>
</dbReference>
<name>A0ABU9Z5P6_9HYPH</name>
<feature type="region of interest" description="Disordered" evidence="1">
    <location>
        <begin position="15"/>
        <end position="57"/>
    </location>
</feature>
<dbReference type="RefSeq" id="WP_153875694.1">
    <property type="nucleotide sequence ID" value="NZ_JACWCW010000023.1"/>
</dbReference>
<dbReference type="Proteomes" id="UP001404845">
    <property type="component" value="Unassembled WGS sequence"/>
</dbReference>
<evidence type="ECO:0000313" key="3">
    <source>
        <dbReference type="Proteomes" id="UP001404845"/>
    </source>
</evidence>
<feature type="region of interest" description="Disordered" evidence="1">
    <location>
        <begin position="149"/>
        <end position="226"/>
    </location>
</feature>
<proteinExistence type="predicted"/>
<feature type="compositionally biased region" description="Low complexity" evidence="1">
    <location>
        <begin position="159"/>
        <end position="178"/>
    </location>
</feature>
<reference evidence="2 3" key="1">
    <citation type="journal article" date="2023" name="PLoS ONE">
        <title>Complete genome assembly of Hawai'i environmental nontuberculous mycobacteria reveals unexpected co-isolation with methylobacteria.</title>
        <authorList>
            <person name="Hendrix J."/>
            <person name="Epperson L.E."/>
            <person name="Tong E.I."/>
            <person name="Chan Y.L."/>
            <person name="Hasan N.A."/>
            <person name="Dawrs S.N."/>
            <person name="Norton G.J."/>
            <person name="Virdi R."/>
            <person name="Crooks J.L."/>
            <person name="Chan E.D."/>
            <person name="Honda J.R."/>
            <person name="Strong M."/>
        </authorList>
    </citation>
    <scope>NUCLEOTIDE SEQUENCE [LARGE SCALE GENOMIC DNA]</scope>
    <source>
        <strain evidence="2 3">NJH_HI01</strain>
    </source>
</reference>
<sequence length="226" mass="23917">MSDSFLSRWARRKVAVRTAERQEPPAAPDTVGSEALGSAAPPSEADLRADGGPDPVPDDWLARLPSLDALTPETDLTAFLQAGVPTALRNAALRRMWSLDPAIRDFVSEAREYAYDWNTPGGVPGMGPLLPIDDVKAMLKRVVDGVPVAEEAASEPEAAEAATESREAPATAEGPEPEAIARFEKATPPTADSPPHVAALPDDHAEVAQSAPVRPRLRRHGGAMPS</sequence>
<dbReference type="InterPro" id="IPR021735">
    <property type="entry name" value="DUF3306"/>
</dbReference>
<evidence type="ECO:0000256" key="1">
    <source>
        <dbReference type="SAM" id="MobiDB-lite"/>
    </source>
</evidence>
<gene>
    <name evidence="2" type="ORF">PUR21_02555</name>
</gene>
<evidence type="ECO:0000313" key="2">
    <source>
        <dbReference type="EMBL" id="MEN3226557.1"/>
    </source>
</evidence>
<organism evidence="2 3">
    <name type="scientific">Methylorubrum rhodesianum</name>
    <dbReference type="NCBI Taxonomy" id="29427"/>
    <lineage>
        <taxon>Bacteria</taxon>
        <taxon>Pseudomonadati</taxon>
        <taxon>Pseudomonadota</taxon>
        <taxon>Alphaproteobacteria</taxon>
        <taxon>Hyphomicrobiales</taxon>
        <taxon>Methylobacteriaceae</taxon>
        <taxon>Methylorubrum</taxon>
    </lineage>
</organism>
<protein>
    <submittedName>
        <fullName evidence="2">DUF3306 domain-containing protein</fullName>
    </submittedName>
</protein>
<keyword evidence="3" id="KW-1185">Reference proteome</keyword>
<dbReference type="Pfam" id="PF11748">
    <property type="entry name" value="DUF3306"/>
    <property type="match status" value="1"/>
</dbReference>
<accession>A0ABU9Z5P6</accession>
<feature type="compositionally biased region" description="Basic residues" evidence="1">
    <location>
        <begin position="215"/>
        <end position="226"/>
    </location>
</feature>
<comment type="caution">
    <text evidence="2">The sequence shown here is derived from an EMBL/GenBank/DDBJ whole genome shotgun (WGS) entry which is preliminary data.</text>
</comment>